<dbReference type="SUPFAM" id="SSF46767">
    <property type="entry name" value="Methylated DNA-protein cysteine methyltransferase, C-terminal domain"/>
    <property type="match status" value="1"/>
</dbReference>
<evidence type="ECO:0000259" key="9">
    <source>
        <dbReference type="Pfam" id="PF01035"/>
    </source>
</evidence>
<keyword evidence="5 10" id="KW-0808">Transferase</keyword>
<keyword evidence="7" id="KW-0234">DNA repair</keyword>
<dbReference type="SUPFAM" id="SSF53155">
    <property type="entry name" value="Methylated DNA-protein cysteine methyltransferase domain"/>
    <property type="match status" value="1"/>
</dbReference>
<dbReference type="FunFam" id="1.10.10.10:FF:000214">
    <property type="entry name" value="Methylated-DNA--protein-cysteine methyltransferase"/>
    <property type="match status" value="1"/>
</dbReference>
<dbReference type="InterPro" id="IPR001497">
    <property type="entry name" value="MethylDNA_cys_MeTrfase_AS"/>
</dbReference>
<evidence type="ECO:0000313" key="10">
    <source>
        <dbReference type="EMBL" id="ATQ42515.1"/>
    </source>
</evidence>
<comment type="catalytic activity">
    <reaction evidence="8">
        <text>a 6-O-methyl-2'-deoxyguanosine in DNA + L-cysteinyl-[protein] = S-methyl-L-cysteinyl-[protein] + a 2'-deoxyguanosine in DNA</text>
        <dbReference type="Rhea" id="RHEA:24000"/>
        <dbReference type="Rhea" id="RHEA-COMP:10131"/>
        <dbReference type="Rhea" id="RHEA-COMP:10132"/>
        <dbReference type="Rhea" id="RHEA-COMP:11367"/>
        <dbReference type="Rhea" id="RHEA-COMP:11368"/>
        <dbReference type="ChEBI" id="CHEBI:29950"/>
        <dbReference type="ChEBI" id="CHEBI:82612"/>
        <dbReference type="ChEBI" id="CHEBI:85445"/>
        <dbReference type="ChEBI" id="CHEBI:85448"/>
        <dbReference type="EC" id="2.1.1.63"/>
    </reaction>
</comment>
<comment type="catalytic activity">
    <reaction evidence="1">
        <text>a 4-O-methyl-thymidine in DNA + L-cysteinyl-[protein] = a thymidine in DNA + S-methyl-L-cysteinyl-[protein]</text>
        <dbReference type="Rhea" id="RHEA:53428"/>
        <dbReference type="Rhea" id="RHEA-COMP:10131"/>
        <dbReference type="Rhea" id="RHEA-COMP:10132"/>
        <dbReference type="Rhea" id="RHEA-COMP:13555"/>
        <dbReference type="Rhea" id="RHEA-COMP:13556"/>
        <dbReference type="ChEBI" id="CHEBI:29950"/>
        <dbReference type="ChEBI" id="CHEBI:82612"/>
        <dbReference type="ChEBI" id="CHEBI:137386"/>
        <dbReference type="ChEBI" id="CHEBI:137387"/>
        <dbReference type="EC" id="2.1.1.63"/>
    </reaction>
</comment>
<dbReference type="GO" id="GO:0032259">
    <property type="term" value="P:methylation"/>
    <property type="evidence" value="ECO:0007669"/>
    <property type="project" value="UniProtKB-KW"/>
</dbReference>
<dbReference type="InterPro" id="IPR014048">
    <property type="entry name" value="MethylDNA_cys_MeTrfase_DNA-bd"/>
</dbReference>
<dbReference type="NCBIfam" id="TIGR00589">
    <property type="entry name" value="ogt"/>
    <property type="match status" value="1"/>
</dbReference>
<dbReference type="KEGG" id="cmb:CSW64_08845"/>
<evidence type="ECO:0000313" key="11">
    <source>
        <dbReference type="Proteomes" id="UP000228945"/>
    </source>
</evidence>
<accession>A0A2D2AX10</accession>
<dbReference type="CDD" id="cd06445">
    <property type="entry name" value="ATase"/>
    <property type="match status" value="1"/>
</dbReference>
<dbReference type="Pfam" id="PF01035">
    <property type="entry name" value="DNA_binding_1"/>
    <property type="match status" value="1"/>
</dbReference>
<evidence type="ECO:0000256" key="8">
    <source>
        <dbReference type="ARBA" id="ARBA00049348"/>
    </source>
</evidence>
<dbReference type="Gene3D" id="1.10.10.10">
    <property type="entry name" value="Winged helix-like DNA-binding domain superfamily/Winged helix DNA-binding domain"/>
    <property type="match status" value="1"/>
</dbReference>
<evidence type="ECO:0000256" key="1">
    <source>
        <dbReference type="ARBA" id="ARBA00001286"/>
    </source>
</evidence>
<proteinExistence type="inferred from homology"/>
<evidence type="ECO:0000256" key="7">
    <source>
        <dbReference type="ARBA" id="ARBA00023204"/>
    </source>
</evidence>
<name>A0A2D2AX10_9CAUL</name>
<dbReference type="OrthoDB" id="9802228at2"/>
<protein>
    <recommendedName>
        <fullName evidence="3">methylated-DNA--[protein]-cysteine S-methyltransferase</fullName>
        <ecNumber evidence="3">2.1.1.63</ecNumber>
    </recommendedName>
</protein>
<evidence type="ECO:0000256" key="6">
    <source>
        <dbReference type="ARBA" id="ARBA00022763"/>
    </source>
</evidence>
<dbReference type="EMBL" id="CP024201">
    <property type="protein sequence ID" value="ATQ42515.1"/>
    <property type="molecule type" value="Genomic_DNA"/>
</dbReference>
<keyword evidence="6" id="KW-0227">DNA damage</keyword>
<reference evidence="10 11" key="1">
    <citation type="submission" date="2017-10" db="EMBL/GenBank/DDBJ databases">
        <title>Genome sequence of Caulobacter mirabilis FWC38.</title>
        <authorList>
            <person name="Fiebig A."/>
            <person name="Crosson S."/>
        </authorList>
    </citation>
    <scope>NUCLEOTIDE SEQUENCE [LARGE SCALE GENOMIC DNA]</scope>
    <source>
        <strain evidence="10 11">FWC 38</strain>
    </source>
</reference>
<dbReference type="InterPro" id="IPR036631">
    <property type="entry name" value="MGMT_N_sf"/>
</dbReference>
<keyword evidence="4 10" id="KW-0489">Methyltransferase</keyword>
<dbReference type="GO" id="GO:0006281">
    <property type="term" value="P:DNA repair"/>
    <property type="evidence" value="ECO:0007669"/>
    <property type="project" value="UniProtKB-KW"/>
</dbReference>
<dbReference type="RefSeq" id="WP_099621772.1">
    <property type="nucleotide sequence ID" value="NZ_CP024201.1"/>
</dbReference>
<dbReference type="PANTHER" id="PTHR10815:SF5">
    <property type="entry name" value="METHYLATED-DNA--PROTEIN-CYSTEINE METHYLTRANSFERASE"/>
    <property type="match status" value="1"/>
</dbReference>
<dbReference type="EC" id="2.1.1.63" evidence="3"/>
<feature type="domain" description="Methylated-DNA-[protein]-cysteine S-methyltransferase DNA binding" evidence="9">
    <location>
        <begin position="88"/>
        <end position="170"/>
    </location>
</feature>
<dbReference type="Gene3D" id="3.30.160.70">
    <property type="entry name" value="Methylated DNA-protein cysteine methyltransferase domain"/>
    <property type="match status" value="1"/>
</dbReference>
<evidence type="ECO:0000256" key="2">
    <source>
        <dbReference type="ARBA" id="ARBA00008711"/>
    </source>
</evidence>
<sequence>MSIPAFALFDTAIGRCAVIWGADGLVGTYLPESDESALRNRMRRRFPDAAESEPPPAVAEAIAGITALLTGEKPDLLDVRLDMSAVPPFHQRVYAVARAIPPGETLTYGEIARRLGAPREAARAVGEAMGRNPFPIVMPCHRVLGANGKPGGFSAPGGVETKLKMLAIEGAKVGESPTLFDDLPLAVKPQR</sequence>
<comment type="similarity">
    <text evidence="2">Belongs to the MGMT family.</text>
</comment>
<gene>
    <name evidence="10" type="ORF">CSW64_08845</name>
</gene>
<dbReference type="PROSITE" id="PS00374">
    <property type="entry name" value="MGMT"/>
    <property type="match status" value="1"/>
</dbReference>
<evidence type="ECO:0000256" key="5">
    <source>
        <dbReference type="ARBA" id="ARBA00022679"/>
    </source>
</evidence>
<dbReference type="GO" id="GO:0003908">
    <property type="term" value="F:methylated-DNA-[protein]-cysteine S-methyltransferase activity"/>
    <property type="evidence" value="ECO:0007669"/>
    <property type="project" value="UniProtKB-EC"/>
</dbReference>
<evidence type="ECO:0000256" key="3">
    <source>
        <dbReference type="ARBA" id="ARBA00011918"/>
    </source>
</evidence>
<dbReference type="PANTHER" id="PTHR10815">
    <property type="entry name" value="METHYLATED-DNA--PROTEIN-CYSTEINE METHYLTRANSFERASE"/>
    <property type="match status" value="1"/>
</dbReference>
<dbReference type="InterPro" id="IPR036217">
    <property type="entry name" value="MethylDNA_cys_MeTrfase_DNAb"/>
</dbReference>
<evidence type="ECO:0000256" key="4">
    <source>
        <dbReference type="ARBA" id="ARBA00022603"/>
    </source>
</evidence>
<dbReference type="Proteomes" id="UP000228945">
    <property type="component" value="Chromosome"/>
</dbReference>
<organism evidence="10 11">
    <name type="scientific">Caulobacter mirabilis</name>
    <dbReference type="NCBI Taxonomy" id="69666"/>
    <lineage>
        <taxon>Bacteria</taxon>
        <taxon>Pseudomonadati</taxon>
        <taxon>Pseudomonadota</taxon>
        <taxon>Alphaproteobacteria</taxon>
        <taxon>Caulobacterales</taxon>
        <taxon>Caulobacteraceae</taxon>
        <taxon>Caulobacter</taxon>
    </lineage>
</organism>
<dbReference type="InterPro" id="IPR036388">
    <property type="entry name" value="WH-like_DNA-bd_sf"/>
</dbReference>
<keyword evidence="11" id="KW-1185">Reference proteome</keyword>
<dbReference type="AlphaFoldDB" id="A0A2D2AX10"/>